<gene>
    <name evidence="8 11" type="primary">rph</name>
    <name evidence="11" type="ORF">ACFO3D_00100</name>
</gene>
<accession>A0ABV9DF67</accession>
<comment type="subunit">
    <text evidence="8">Homohexameric ring arranged as a trimer of dimers.</text>
</comment>
<keyword evidence="3 8" id="KW-0820">tRNA-binding</keyword>
<evidence type="ECO:0000313" key="12">
    <source>
        <dbReference type="Proteomes" id="UP001595989"/>
    </source>
</evidence>
<dbReference type="EMBL" id="JBHSFU010000001">
    <property type="protein sequence ID" value="MFC4556605.1"/>
    <property type="molecule type" value="Genomic_DNA"/>
</dbReference>
<comment type="similarity">
    <text evidence="1 8">Belongs to the RNase PH family.</text>
</comment>
<proteinExistence type="inferred from homology"/>
<dbReference type="InterPro" id="IPR050080">
    <property type="entry name" value="RNase_PH"/>
</dbReference>
<dbReference type="Pfam" id="PF03725">
    <property type="entry name" value="RNase_PH_C"/>
    <property type="match status" value="1"/>
</dbReference>
<dbReference type="InterPro" id="IPR020568">
    <property type="entry name" value="Ribosomal_Su5_D2-typ_SF"/>
</dbReference>
<evidence type="ECO:0000256" key="7">
    <source>
        <dbReference type="ARBA" id="ARBA00022884"/>
    </source>
</evidence>
<dbReference type="EC" id="2.7.7.56" evidence="8"/>
<dbReference type="GO" id="GO:0009022">
    <property type="term" value="F:tRNA nucleotidyltransferase activity"/>
    <property type="evidence" value="ECO:0007669"/>
    <property type="project" value="UniProtKB-EC"/>
</dbReference>
<dbReference type="Proteomes" id="UP001595989">
    <property type="component" value="Unassembled WGS sequence"/>
</dbReference>
<dbReference type="InterPro" id="IPR036345">
    <property type="entry name" value="ExoRNase_PH_dom2_sf"/>
</dbReference>
<dbReference type="PROSITE" id="PS01277">
    <property type="entry name" value="RIBONUCLEASE_PH"/>
    <property type="match status" value="1"/>
</dbReference>
<dbReference type="InterPro" id="IPR001247">
    <property type="entry name" value="ExoRNase_PH_dom1"/>
</dbReference>
<dbReference type="SUPFAM" id="SSF54211">
    <property type="entry name" value="Ribosomal protein S5 domain 2-like"/>
    <property type="match status" value="1"/>
</dbReference>
<name>A0ABV9DF67_9BACI</name>
<keyword evidence="5 8" id="KW-0819">tRNA processing</keyword>
<dbReference type="PANTHER" id="PTHR11953:SF0">
    <property type="entry name" value="EXOSOME COMPLEX COMPONENT RRP41"/>
    <property type="match status" value="1"/>
</dbReference>
<keyword evidence="2 8" id="KW-0698">rRNA processing</keyword>
<dbReference type="SUPFAM" id="SSF55666">
    <property type="entry name" value="Ribonuclease PH domain 2-like"/>
    <property type="match status" value="1"/>
</dbReference>
<keyword evidence="7" id="KW-0694">RNA-binding</keyword>
<organism evidence="11 12">
    <name type="scientific">Virgibacillus kekensis</name>
    <dbReference type="NCBI Taxonomy" id="202261"/>
    <lineage>
        <taxon>Bacteria</taxon>
        <taxon>Bacillati</taxon>
        <taxon>Bacillota</taxon>
        <taxon>Bacilli</taxon>
        <taxon>Bacillales</taxon>
        <taxon>Bacillaceae</taxon>
        <taxon>Virgibacillus</taxon>
    </lineage>
</organism>
<evidence type="ECO:0000259" key="10">
    <source>
        <dbReference type="Pfam" id="PF03725"/>
    </source>
</evidence>
<dbReference type="Gene3D" id="3.30.230.70">
    <property type="entry name" value="GHMP Kinase, N-terminal domain"/>
    <property type="match status" value="1"/>
</dbReference>
<keyword evidence="12" id="KW-1185">Reference proteome</keyword>
<comment type="function">
    <text evidence="8">Phosphorolytic 3'-5' exoribonuclease that plays an important role in tRNA 3'-end maturation. Removes nucleotide residues following the 3'-CCA terminus of tRNAs; can also add nucleotides to the ends of RNA molecules by using nucleoside diphosphates as substrates, but this may not be physiologically important. Probably plays a role in initiation of 16S rRNA degradation (leading to ribosome degradation) during starvation.</text>
</comment>
<comment type="caution">
    <text evidence="11">The sequence shown here is derived from an EMBL/GenBank/DDBJ whole genome shotgun (WGS) entry which is preliminary data.</text>
</comment>
<dbReference type="HAMAP" id="MF_00564">
    <property type="entry name" value="RNase_PH"/>
    <property type="match status" value="1"/>
</dbReference>
<reference evidence="12" key="1">
    <citation type="journal article" date="2019" name="Int. J. Syst. Evol. Microbiol.">
        <title>The Global Catalogue of Microorganisms (GCM) 10K type strain sequencing project: providing services to taxonomists for standard genome sequencing and annotation.</title>
        <authorList>
            <consortium name="The Broad Institute Genomics Platform"/>
            <consortium name="The Broad Institute Genome Sequencing Center for Infectious Disease"/>
            <person name="Wu L."/>
            <person name="Ma J."/>
        </authorList>
    </citation>
    <scope>NUCLEOTIDE SEQUENCE [LARGE SCALE GENOMIC DNA]</scope>
    <source>
        <strain evidence="12">CGMCC 4.7426</strain>
    </source>
</reference>
<dbReference type="InterPro" id="IPR018336">
    <property type="entry name" value="RNase_PH_CS"/>
</dbReference>
<feature type="binding site" evidence="8">
    <location>
        <position position="86"/>
    </location>
    <ligand>
        <name>phosphate</name>
        <dbReference type="ChEBI" id="CHEBI:43474"/>
        <note>substrate</note>
    </ligand>
</feature>
<comment type="catalytic activity">
    <reaction evidence="8">
        <text>tRNA(n+1) + phosphate = tRNA(n) + a ribonucleoside 5'-diphosphate</text>
        <dbReference type="Rhea" id="RHEA:10628"/>
        <dbReference type="Rhea" id="RHEA-COMP:17343"/>
        <dbReference type="Rhea" id="RHEA-COMP:17344"/>
        <dbReference type="ChEBI" id="CHEBI:43474"/>
        <dbReference type="ChEBI" id="CHEBI:57930"/>
        <dbReference type="ChEBI" id="CHEBI:173114"/>
        <dbReference type="EC" id="2.7.7.56"/>
    </reaction>
</comment>
<protein>
    <recommendedName>
        <fullName evidence="8">Ribonuclease PH</fullName>
        <shortName evidence="8">RNase PH</shortName>
        <ecNumber evidence="8">2.7.7.56</ecNumber>
    </recommendedName>
    <alternativeName>
        <fullName evidence="8">tRNA nucleotidyltransferase</fullName>
    </alternativeName>
</protein>
<evidence type="ECO:0000256" key="3">
    <source>
        <dbReference type="ARBA" id="ARBA00022555"/>
    </source>
</evidence>
<dbReference type="RefSeq" id="WP_390292536.1">
    <property type="nucleotide sequence ID" value="NZ_JBHSFU010000001.1"/>
</dbReference>
<feature type="binding site" evidence="8">
    <location>
        <begin position="124"/>
        <end position="126"/>
    </location>
    <ligand>
        <name>phosphate</name>
        <dbReference type="ChEBI" id="CHEBI:43474"/>
        <note>substrate</note>
    </ligand>
</feature>
<evidence type="ECO:0000256" key="2">
    <source>
        <dbReference type="ARBA" id="ARBA00022552"/>
    </source>
</evidence>
<evidence type="ECO:0000259" key="9">
    <source>
        <dbReference type="Pfam" id="PF01138"/>
    </source>
</evidence>
<evidence type="ECO:0000256" key="1">
    <source>
        <dbReference type="ARBA" id="ARBA00006678"/>
    </source>
</evidence>
<evidence type="ECO:0000313" key="11">
    <source>
        <dbReference type="EMBL" id="MFC4556605.1"/>
    </source>
</evidence>
<feature type="domain" description="Exoribonuclease phosphorolytic" evidence="9">
    <location>
        <begin position="11"/>
        <end position="139"/>
    </location>
</feature>
<dbReference type="PANTHER" id="PTHR11953">
    <property type="entry name" value="EXOSOME COMPLEX COMPONENT"/>
    <property type="match status" value="1"/>
</dbReference>
<dbReference type="Pfam" id="PF01138">
    <property type="entry name" value="RNase_PH"/>
    <property type="match status" value="1"/>
</dbReference>
<sequence length="254" mass="27914">MRNDQRNNNDLRPITITPNFVKHPEGSVLIQVGDTKVICNASVEDRVPPFMRGQGKGWITAEYAMLPRATDQRNIRESSKGKISGRTMEIQRLIGRALRSVVDLNNIGERTVWVDCDVIQADGGTRTASITGAFVAVVLAFGKLLNNKAINKMPVTDFLAATSVGVLPEGTEVLDLNYYEDSQAHVDMNVVMTGSGEFVEIQGTGEEATFSYSQLQSLLRLADEGMKEINRIQRETLGELAGRIGETVKNKEDA</sequence>
<feature type="domain" description="Exoribonuclease phosphorolytic" evidence="10">
    <location>
        <begin position="158"/>
        <end position="223"/>
    </location>
</feature>
<dbReference type="CDD" id="cd11362">
    <property type="entry name" value="RNase_PH_bact"/>
    <property type="match status" value="1"/>
</dbReference>
<evidence type="ECO:0000256" key="4">
    <source>
        <dbReference type="ARBA" id="ARBA00022679"/>
    </source>
</evidence>
<keyword evidence="6 8" id="KW-0548">Nucleotidyltransferase</keyword>
<dbReference type="InterPro" id="IPR002381">
    <property type="entry name" value="RNase_PH_bac-type"/>
</dbReference>
<evidence type="ECO:0000256" key="6">
    <source>
        <dbReference type="ARBA" id="ARBA00022695"/>
    </source>
</evidence>
<dbReference type="InterPro" id="IPR015847">
    <property type="entry name" value="ExoRNase_PH_dom2"/>
</dbReference>
<dbReference type="NCBIfam" id="TIGR01966">
    <property type="entry name" value="RNasePH"/>
    <property type="match status" value="1"/>
</dbReference>
<dbReference type="InterPro" id="IPR027408">
    <property type="entry name" value="PNPase/RNase_PH_dom_sf"/>
</dbReference>
<evidence type="ECO:0000256" key="8">
    <source>
        <dbReference type="HAMAP-Rule" id="MF_00564"/>
    </source>
</evidence>
<keyword evidence="4 8" id="KW-0808">Transferase</keyword>
<evidence type="ECO:0000256" key="5">
    <source>
        <dbReference type="ARBA" id="ARBA00022694"/>
    </source>
</evidence>